<dbReference type="RefSeq" id="WP_191305591.1">
    <property type="nucleotide sequence ID" value="NZ_BNAR01000028.1"/>
</dbReference>
<dbReference type="Proteomes" id="UP000605568">
    <property type="component" value="Unassembled WGS sequence"/>
</dbReference>
<dbReference type="PANTHER" id="PTHR43300">
    <property type="entry name" value="ACETYLTRANSFERASE"/>
    <property type="match status" value="1"/>
</dbReference>
<gene>
    <name evidence="3" type="ORF">GCM10017774_90430</name>
</gene>
<dbReference type="Pfam" id="PF14602">
    <property type="entry name" value="Hexapep_2"/>
    <property type="match status" value="3"/>
</dbReference>
<keyword evidence="4" id="KW-1185">Reference proteome</keyword>
<dbReference type="Gene3D" id="2.160.10.10">
    <property type="entry name" value="Hexapeptide repeat proteins"/>
    <property type="match status" value="1"/>
</dbReference>
<keyword evidence="3" id="KW-0012">Acyltransferase</keyword>
<organism evidence="3 4">
    <name type="scientific">Lentzea cavernae</name>
    <dbReference type="NCBI Taxonomy" id="2020703"/>
    <lineage>
        <taxon>Bacteria</taxon>
        <taxon>Bacillati</taxon>
        <taxon>Actinomycetota</taxon>
        <taxon>Actinomycetes</taxon>
        <taxon>Pseudonocardiales</taxon>
        <taxon>Pseudonocardiaceae</taxon>
        <taxon>Lentzea</taxon>
    </lineage>
</organism>
<proteinExistence type="predicted"/>
<keyword evidence="1" id="KW-0808">Transferase</keyword>
<reference evidence="4" key="1">
    <citation type="journal article" date="2019" name="Int. J. Syst. Evol. Microbiol.">
        <title>The Global Catalogue of Microorganisms (GCM) 10K type strain sequencing project: providing services to taxonomists for standard genome sequencing and annotation.</title>
        <authorList>
            <consortium name="The Broad Institute Genomics Platform"/>
            <consortium name="The Broad Institute Genome Sequencing Center for Infectious Disease"/>
            <person name="Wu L."/>
            <person name="Ma J."/>
        </authorList>
    </citation>
    <scope>NUCLEOTIDE SEQUENCE [LARGE SCALE GENOMIC DNA]</scope>
    <source>
        <strain evidence="4">CGMCC 4.7367</strain>
    </source>
</reference>
<dbReference type="PROSITE" id="PS00101">
    <property type="entry name" value="HEXAPEP_TRANSFERASES"/>
    <property type="match status" value="1"/>
</dbReference>
<evidence type="ECO:0000256" key="2">
    <source>
        <dbReference type="ARBA" id="ARBA00022737"/>
    </source>
</evidence>
<accession>A0ABQ3N0R1</accession>
<protein>
    <submittedName>
        <fullName evidence="3">Acyltransferase</fullName>
    </submittedName>
</protein>
<dbReference type="GO" id="GO:0016746">
    <property type="term" value="F:acyltransferase activity"/>
    <property type="evidence" value="ECO:0007669"/>
    <property type="project" value="UniProtKB-KW"/>
</dbReference>
<evidence type="ECO:0000313" key="3">
    <source>
        <dbReference type="EMBL" id="GHH62497.1"/>
    </source>
</evidence>
<name>A0ABQ3N0R1_9PSEU</name>
<comment type="caution">
    <text evidence="3">The sequence shown here is derived from an EMBL/GenBank/DDBJ whole genome shotgun (WGS) entry which is preliminary data.</text>
</comment>
<dbReference type="SUPFAM" id="SSF51161">
    <property type="entry name" value="Trimeric LpxA-like enzymes"/>
    <property type="match status" value="1"/>
</dbReference>
<dbReference type="InterPro" id="IPR011004">
    <property type="entry name" value="Trimer_LpxA-like_sf"/>
</dbReference>
<dbReference type="EMBL" id="BNAR01000028">
    <property type="protein sequence ID" value="GHH62497.1"/>
    <property type="molecule type" value="Genomic_DNA"/>
</dbReference>
<sequence length="223" mass="23875">MNIESLYAPVSIGETSVVGAHCTLGYPKEARISAEQKLPGSPLVGSRVVVGERCQLANQVVLYEGVKVGDDCVLEDRVRIGYDSTVGAGTRIVYGAFVCDRVTIGANAVVAGFVCDGTRIGDRSTVMGELLHEYTRPHQDWWEVDEEPPVIEADTVVAFGARVVGGVRIGPRSYVAAGAIVTKDVPPEHIVTGVNEHTPADQWTGRRLQGLIAHWRTTAPGKA</sequence>
<evidence type="ECO:0000256" key="1">
    <source>
        <dbReference type="ARBA" id="ARBA00022679"/>
    </source>
</evidence>
<dbReference type="InterPro" id="IPR001451">
    <property type="entry name" value="Hexapep"/>
</dbReference>
<evidence type="ECO:0000313" key="4">
    <source>
        <dbReference type="Proteomes" id="UP000605568"/>
    </source>
</evidence>
<dbReference type="InterPro" id="IPR018357">
    <property type="entry name" value="Hexapep_transf_CS"/>
</dbReference>
<dbReference type="InterPro" id="IPR050179">
    <property type="entry name" value="Trans_hexapeptide_repeat"/>
</dbReference>
<keyword evidence="2" id="KW-0677">Repeat</keyword>